<keyword evidence="1" id="KW-1185">Reference proteome</keyword>
<dbReference type="GO" id="GO:0031298">
    <property type="term" value="C:replication fork protection complex"/>
    <property type="evidence" value="ECO:0007669"/>
    <property type="project" value="TreeGrafter"/>
</dbReference>
<dbReference type="Proteomes" id="UP000887564">
    <property type="component" value="Unplaced"/>
</dbReference>
<accession>A0A914RBN3</accession>
<name>A0A914RBN3_PAREQ</name>
<proteinExistence type="predicted"/>
<dbReference type="GO" id="GO:0006281">
    <property type="term" value="P:DNA repair"/>
    <property type="evidence" value="ECO:0007669"/>
    <property type="project" value="TreeGrafter"/>
</dbReference>
<dbReference type="AlphaFoldDB" id="A0A914RBN3"/>
<dbReference type="InterPro" id="IPR044998">
    <property type="entry name" value="Timeless"/>
</dbReference>
<dbReference type="PANTHER" id="PTHR22940:SF4">
    <property type="entry name" value="PROTEIN TIMELESS HOMOLOG"/>
    <property type="match status" value="1"/>
</dbReference>
<dbReference type="GO" id="GO:0000076">
    <property type="term" value="P:DNA replication checkpoint signaling"/>
    <property type="evidence" value="ECO:0007669"/>
    <property type="project" value="TreeGrafter"/>
</dbReference>
<evidence type="ECO:0000313" key="1">
    <source>
        <dbReference type="Proteomes" id="UP000887564"/>
    </source>
</evidence>
<sequence length="132" mass="14768">MFAEASSDDHVVMALLNSGIGEVIVNVAATPSEHDFHLSLLHIVALIVKHRVGAEEVLRQCPPEVLQSACSRVQRRRMLVAATLGKEGFHHVQTQLDHHLDMAYAERREGRMHGLRAQYALCAYKELLYTSV</sequence>
<dbReference type="WBParaSite" id="PEQ_0000408601-mRNA-1">
    <property type="protein sequence ID" value="PEQ_0000408601-mRNA-1"/>
    <property type="gene ID" value="PEQ_0000408601"/>
</dbReference>
<organism evidence="1 2">
    <name type="scientific">Parascaris equorum</name>
    <name type="common">Equine roundworm</name>
    <dbReference type="NCBI Taxonomy" id="6256"/>
    <lineage>
        <taxon>Eukaryota</taxon>
        <taxon>Metazoa</taxon>
        <taxon>Ecdysozoa</taxon>
        <taxon>Nematoda</taxon>
        <taxon>Chromadorea</taxon>
        <taxon>Rhabditida</taxon>
        <taxon>Spirurina</taxon>
        <taxon>Ascaridomorpha</taxon>
        <taxon>Ascaridoidea</taxon>
        <taxon>Ascarididae</taxon>
        <taxon>Parascaris</taxon>
    </lineage>
</organism>
<dbReference type="GO" id="GO:0043111">
    <property type="term" value="P:replication fork arrest"/>
    <property type="evidence" value="ECO:0007669"/>
    <property type="project" value="TreeGrafter"/>
</dbReference>
<dbReference type="GO" id="GO:0003677">
    <property type="term" value="F:DNA binding"/>
    <property type="evidence" value="ECO:0007669"/>
    <property type="project" value="TreeGrafter"/>
</dbReference>
<protein>
    <submittedName>
        <fullName evidence="2">Uncharacterized protein</fullName>
    </submittedName>
</protein>
<reference evidence="2" key="1">
    <citation type="submission" date="2022-11" db="UniProtKB">
        <authorList>
            <consortium name="WormBaseParasite"/>
        </authorList>
    </citation>
    <scope>IDENTIFICATION</scope>
</reference>
<dbReference type="PANTHER" id="PTHR22940">
    <property type="entry name" value="TIMEOUT/TIMELESS-2"/>
    <property type="match status" value="1"/>
</dbReference>
<evidence type="ECO:0000313" key="2">
    <source>
        <dbReference type="WBParaSite" id="PEQ_0000408601-mRNA-1"/>
    </source>
</evidence>